<keyword evidence="4" id="KW-0804">Transcription</keyword>
<evidence type="ECO:0000256" key="4">
    <source>
        <dbReference type="ARBA" id="ARBA00023163"/>
    </source>
</evidence>
<protein>
    <recommendedName>
        <fullName evidence="9">DNA-binding transcriptional activator of the SARP family</fullName>
    </recommendedName>
</protein>
<dbReference type="InterPro" id="IPR011990">
    <property type="entry name" value="TPR-like_helical_dom_sf"/>
</dbReference>
<dbReference type="InterPro" id="IPR005158">
    <property type="entry name" value="BTAD"/>
</dbReference>
<evidence type="ECO:0008006" key="9">
    <source>
        <dbReference type="Google" id="ProtNLM"/>
    </source>
</evidence>
<feature type="domain" description="OmpR/PhoB-type" evidence="5">
    <location>
        <begin position="18"/>
        <end position="93"/>
    </location>
</feature>
<dbReference type="SMART" id="SM00862">
    <property type="entry name" value="Trans_reg_C"/>
    <property type="match status" value="1"/>
</dbReference>
<evidence type="ECO:0000256" key="2">
    <source>
        <dbReference type="ARBA" id="ARBA00023015"/>
    </source>
</evidence>
<dbReference type="SMART" id="SM01043">
    <property type="entry name" value="BTAD"/>
    <property type="match status" value="1"/>
</dbReference>
<keyword evidence="8" id="KW-1185">Reference proteome</keyword>
<dbReference type="InterPro" id="IPR016032">
    <property type="entry name" value="Sig_transdc_resp-reg_C-effctor"/>
</dbReference>
<dbReference type="InterPro" id="IPR036388">
    <property type="entry name" value="WH-like_DNA-bd_sf"/>
</dbReference>
<dbReference type="Gene3D" id="1.10.10.10">
    <property type="entry name" value="Winged helix-like DNA-binding domain superfamily/Winged helix DNA-binding domain"/>
    <property type="match status" value="1"/>
</dbReference>
<dbReference type="GO" id="GO:0000160">
    <property type="term" value="P:phosphorelay signal transduction system"/>
    <property type="evidence" value="ECO:0007669"/>
    <property type="project" value="InterPro"/>
</dbReference>
<comment type="caution">
    <text evidence="7">The sequence shown here is derived from an EMBL/GenBank/DDBJ whole genome shotgun (WGS) entry which is preliminary data.</text>
</comment>
<organism evidence="7 8">
    <name type="scientific">Virgisporangium aurantiacum</name>
    <dbReference type="NCBI Taxonomy" id="175570"/>
    <lineage>
        <taxon>Bacteria</taxon>
        <taxon>Bacillati</taxon>
        <taxon>Actinomycetota</taxon>
        <taxon>Actinomycetes</taxon>
        <taxon>Micromonosporales</taxon>
        <taxon>Micromonosporaceae</taxon>
        <taxon>Virgisporangium</taxon>
    </lineage>
</organism>
<dbReference type="Pfam" id="PF03704">
    <property type="entry name" value="BTAD"/>
    <property type="match status" value="1"/>
</dbReference>
<evidence type="ECO:0000259" key="6">
    <source>
        <dbReference type="SMART" id="SM01043"/>
    </source>
</evidence>
<keyword evidence="3" id="KW-0238">DNA-binding</keyword>
<evidence type="ECO:0000259" key="5">
    <source>
        <dbReference type="SMART" id="SM00862"/>
    </source>
</evidence>
<evidence type="ECO:0000313" key="8">
    <source>
        <dbReference type="Proteomes" id="UP000612585"/>
    </source>
</evidence>
<dbReference type="PANTHER" id="PTHR35807:SF1">
    <property type="entry name" value="TRANSCRIPTIONAL REGULATOR REDD"/>
    <property type="match status" value="1"/>
</dbReference>
<dbReference type="RefSeq" id="WP_203991375.1">
    <property type="nucleotide sequence ID" value="NZ_BOPG01000013.1"/>
</dbReference>
<dbReference type="SUPFAM" id="SSF46894">
    <property type="entry name" value="C-terminal effector domain of the bipartite response regulators"/>
    <property type="match status" value="1"/>
</dbReference>
<dbReference type="Gene3D" id="1.25.40.10">
    <property type="entry name" value="Tetratricopeptide repeat domain"/>
    <property type="match status" value="1"/>
</dbReference>
<proteinExistence type="inferred from homology"/>
<dbReference type="GO" id="GO:0006355">
    <property type="term" value="P:regulation of DNA-templated transcription"/>
    <property type="evidence" value="ECO:0007669"/>
    <property type="project" value="InterPro"/>
</dbReference>
<dbReference type="EMBL" id="BOPG01000013">
    <property type="protein sequence ID" value="GIJ55092.1"/>
    <property type="molecule type" value="Genomic_DNA"/>
</dbReference>
<gene>
    <name evidence="7" type="ORF">Vau01_026080</name>
</gene>
<reference evidence="7" key="1">
    <citation type="submission" date="2021-01" db="EMBL/GenBank/DDBJ databases">
        <title>Whole genome shotgun sequence of Virgisporangium aurantiacum NBRC 16421.</title>
        <authorList>
            <person name="Komaki H."/>
            <person name="Tamura T."/>
        </authorList>
    </citation>
    <scope>NUCLEOTIDE SEQUENCE</scope>
    <source>
        <strain evidence="7">NBRC 16421</strain>
    </source>
</reference>
<evidence type="ECO:0000256" key="1">
    <source>
        <dbReference type="ARBA" id="ARBA00005820"/>
    </source>
</evidence>
<feature type="domain" description="Bacterial transcriptional activator" evidence="6">
    <location>
        <begin position="99"/>
        <end position="245"/>
    </location>
</feature>
<evidence type="ECO:0000256" key="3">
    <source>
        <dbReference type="ARBA" id="ARBA00023125"/>
    </source>
</evidence>
<dbReference type="Proteomes" id="UP000612585">
    <property type="component" value="Unassembled WGS sequence"/>
</dbReference>
<dbReference type="GO" id="GO:0003677">
    <property type="term" value="F:DNA binding"/>
    <property type="evidence" value="ECO:0007669"/>
    <property type="project" value="UniProtKB-KW"/>
</dbReference>
<dbReference type="AlphaFoldDB" id="A0A8J4E0K1"/>
<evidence type="ECO:0000313" key="7">
    <source>
        <dbReference type="EMBL" id="GIJ55092.1"/>
    </source>
</evidence>
<sequence length="254" mass="26936">MTEVCVRLVGPVAICRDGRRYAGGDLGSRKARTLIALLSVEPGRLVSMDRIVEMLWGDCPPRRPPANVATLVSRLRSTFGPDLIVGGRAGYRLGDEVTTDLDEAAELLVAAGTRLAAGYPVRALGAATAALGLIGAESVLADEPDATWTEVARVAHRELLRRSRHMVAQAAIRAGDLTTAVTAARAGVAADPLDEAACRLLMSAYCALDEPGRALRVYENLRATLAGELGCDPARVTREMHLAILRDDQSSLTA</sequence>
<name>A0A8J4E0K1_9ACTN</name>
<comment type="similarity">
    <text evidence="1">Belongs to the AfsR/DnrI/RedD regulatory family.</text>
</comment>
<dbReference type="InterPro" id="IPR051677">
    <property type="entry name" value="AfsR-DnrI-RedD_regulator"/>
</dbReference>
<keyword evidence="2" id="KW-0805">Transcription regulation</keyword>
<accession>A0A8J4E0K1</accession>
<dbReference type="PANTHER" id="PTHR35807">
    <property type="entry name" value="TRANSCRIPTIONAL REGULATOR REDD-RELATED"/>
    <property type="match status" value="1"/>
</dbReference>
<dbReference type="InterPro" id="IPR001867">
    <property type="entry name" value="OmpR/PhoB-type_DNA-bd"/>
</dbReference>
<dbReference type="SUPFAM" id="SSF48452">
    <property type="entry name" value="TPR-like"/>
    <property type="match status" value="1"/>
</dbReference>